<name>A0A3D9MZH2_9FLAO</name>
<sequence length="272" mass="29564">MNTNIMNTKTKLMKSNFKFLALIAFFGILLNSCSSDDDASSPSLNAPEITNFEYGEGSVHSTDQVAFKGSDIHLEAEINAEAVVSSITLSIHAHDLPLADGEVEWDFFQEYSGSNYQVINPTFHEHVDVPTNIPSGEYHIELTVTDELGNSTAIEGHLEVLDSIILSGFSVDAAAAKGSDFHAEFMINALNGIHNITVDIHAHGLPVGAGEVEWDSEIIFSEGYHGLTDVEFHEHIDVPATAPAGEYHITFTVEDEDGNTKAYETHIDVTAS</sequence>
<dbReference type="EMBL" id="QREI01000004">
    <property type="protein sequence ID" value="REE24527.1"/>
    <property type="molecule type" value="Genomic_DNA"/>
</dbReference>
<organism evidence="2 3">
    <name type="scientific">Winogradskyella pacifica</name>
    <dbReference type="NCBI Taxonomy" id="664642"/>
    <lineage>
        <taxon>Bacteria</taxon>
        <taxon>Pseudomonadati</taxon>
        <taxon>Bacteroidota</taxon>
        <taxon>Flavobacteriia</taxon>
        <taxon>Flavobacteriales</taxon>
        <taxon>Flavobacteriaceae</taxon>
        <taxon>Winogradskyella</taxon>
    </lineage>
</organism>
<dbReference type="AlphaFoldDB" id="A0A3D9MZH2"/>
<reference evidence="2 3" key="1">
    <citation type="submission" date="2018-07" db="EMBL/GenBank/DDBJ databases">
        <title>Genomic Encyclopedia of Type Strains, Phase III (KMG-III): the genomes of soil and plant-associated and newly described type strains.</title>
        <authorList>
            <person name="Whitman W."/>
        </authorList>
    </citation>
    <scope>NUCLEOTIDE SEQUENCE [LARGE SCALE GENOMIC DNA]</scope>
    <source>
        <strain evidence="2 3">CECT 7948</strain>
    </source>
</reference>
<evidence type="ECO:0000256" key="1">
    <source>
        <dbReference type="SAM" id="SignalP"/>
    </source>
</evidence>
<protein>
    <submittedName>
        <fullName evidence="2">Uncharacterized protein DUF4625</fullName>
    </submittedName>
</protein>
<evidence type="ECO:0000313" key="2">
    <source>
        <dbReference type="EMBL" id="REE24527.1"/>
    </source>
</evidence>
<evidence type="ECO:0000313" key="3">
    <source>
        <dbReference type="Proteomes" id="UP000256919"/>
    </source>
</evidence>
<gene>
    <name evidence="2" type="ORF">DFQ09_104299</name>
</gene>
<dbReference type="Pfam" id="PF15418">
    <property type="entry name" value="DUF4625"/>
    <property type="match status" value="2"/>
</dbReference>
<keyword evidence="3" id="KW-1185">Reference proteome</keyword>
<keyword evidence="1" id="KW-0732">Signal</keyword>
<dbReference type="Proteomes" id="UP000256919">
    <property type="component" value="Unassembled WGS sequence"/>
</dbReference>
<feature type="signal peptide" evidence="1">
    <location>
        <begin position="1"/>
        <end position="36"/>
    </location>
</feature>
<proteinExistence type="predicted"/>
<accession>A0A3D9MZH2</accession>
<feature type="chain" id="PRO_5017778968" evidence="1">
    <location>
        <begin position="37"/>
        <end position="272"/>
    </location>
</feature>
<dbReference type="InterPro" id="IPR027829">
    <property type="entry name" value="DUF4625"/>
</dbReference>
<comment type="caution">
    <text evidence="2">The sequence shown here is derived from an EMBL/GenBank/DDBJ whole genome shotgun (WGS) entry which is preliminary data.</text>
</comment>